<dbReference type="RefSeq" id="WP_025022408.1">
    <property type="nucleotide sequence ID" value="NZ_AZGD01000028.1"/>
</dbReference>
<dbReference type="InterPro" id="IPR000073">
    <property type="entry name" value="AB_hydrolase_1"/>
</dbReference>
<dbReference type="PATRIC" id="fig|1423755.3.peg.1371"/>
<dbReference type="Pfam" id="PF00561">
    <property type="entry name" value="Abhydrolase_1"/>
    <property type="match status" value="1"/>
</dbReference>
<feature type="domain" description="AB hydrolase-1" evidence="1">
    <location>
        <begin position="29"/>
        <end position="137"/>
    </location>
</feature>
<dbReference type="PANTHER" id="PTHR43798:SF33">
    <property type="entry name" value="HYDROLASE, PUTATIVE (AFU_ORTHOLOGUE AFUA_2G14860)-RELATED"/>
    <property type="match status" value="1"/>
</dbReference>
<evidence type="ECO:0000259" key="1">
    <source>
        <dbReference type="Pfam" id="PF00561"/>
    </source>
</evidence>
<keyword evidence="2" id="KW-0378">Hydrolase</keyword>
<comment type="caution">
    <text evidence="2">The sequence shown here is derived from an EMBL/GenBank/DDBJ whole genome shotgun (WGS) entry which is preliminary data.</text>
</comment>
<evidence type="ECO:0000313" key="3">
    <source>
        <dbReference type="Proteomes" id="UP000051054"/>
    </source>
</evidence>
<reference evidence="2 3" key="1">
    <citation type="journal article" date="2015" name="Genome Announc.">
        <title>Expanding the biotechnology potential of lactobacilli through comparative genomics of 213 strains and associated genera.</title>
        <authorList>
            <person name="Sun Z."/>
            <person name="Harris H.M."/>
            <person name="McCann A."/>
            <person name="Guo C."/>
            <person name="Argimon S."/>
            <person name="Zhang W."/>
            <person name="Yang X."/>
            <person name="Jeffery I.B."/>
            <person name="Cooney J.C."/>
            <person name="Kagawa T.F."/>
            <person name="Liu W."/>
            <person name="Song Y."/>
            <person name="Salvetti E."/>
            <person name="Wrobel A."/>
            <person name="Rasinkangas P."/>
            <person name="Parkhill J."/>
            <person name="Rea M.C."/>
            <person name="O'Sullivan O."/>
            <person name="Ritari J."/>
            <person name="Douillard F.P."/>
            <person name="Paul Ross R."/>
            <person name="Yang R."/>
            <person name="Briner A.E."/>
            <person name="Felis G.E."/>
            <person name="de Vos W.M."/>
            <person name="Barrangou R."/>
            <person name="Klaenhammer T.R."/>
            <person name="Caufield P.W."/>
            <person name="Cui Y."/>
            <person name="Zhang H."/>
            <person name="O'Toole P.W."/>
        </authorList>
    </citation>
    <scope>NUCLEOTIDE SEQUENCE [LARGE SCALE GENOMIC DNA]</scope>
    <source>
        <strain evidence="2 3">DSM 18933</strain>
    </source>
</reference>
<dbReference type="STRING" id="1423755.FC40_GL001296"/>
<protein>
    <submittedName>
        <fullName evidence="2">Alpha beta fold family hydrolase</fullName>
    </submittedName>
</protein>
<name>A0A0R1WR29_9LACO</name>
<proteinExistence type="predicted"/>
<dbReference type="Proteomes" id="UP000051054">
    <property type="component" value="Unassembled WGS sequence"/>
</dbReference>
<dbReference type="OrthoDB" id="9780269at2"/>
<dbReference type="InterPro" id="IPR029058">
    <property type="entry name" value="AB_hydrolase_fold"/>
</dbReference>
<gene>
    <name evidence="2" type="ORF">FC40_GL001296</name>
</gene>
<accession>A0A0R1WR29</accession>
<dbReference type="GO" id="GO:0016787">
    <property type="term" value="F:hydrolase activity"/>
    <property type="evidence" value="ECO:0007669"/>
    <property type="project" value="UniProtKB-KW"/>
</dbReference>
<dbReference type="eggNOG" id="COG1073">
    <property type="taxonomic scope" value="Bacteria"/>
</dbReference>
<dbReference type="EMBL" id="AZGD01000028">
    <property type="protein sequence ID" value="KRM19893.1"/>
    <property type="molecule type" value="Genomic_DNA"/>
</dbReference>
<keyword evidence="3" id="KW-1185">Reference proteome</keyword>
<dbReference type="InterPro" id="IPR050266">
    <property type="entry name" value="AB_hydrolase_sf"/>
</dbReference>
<dbReference type="SUPFAM" id="SSF53474">
    <property type="entry name" value="alpha/beta-Hydrolases"/>
    <property type="match status" value="1"/>
</dbReference>
<dbReference type="GO" id="GO:0016020">
    <property type="term" value="C:membrane"/>
    <property type="evidence" value="ECO:0007669"/>
    <property type="project" value="TreeGrafter"/>
</dbReference>
<organism evidence="2 3">
    <name type="scientific">Ligilactobacillus hayakitensis DSM 18933 = JCM 14209</name>
    <dbReference type="NCBI Taxonomy" id="1423755"/>
    <lineage>
        <taxon>Bacteria</taxon>
        <taxon>Bacillati</taxon>
        <taxon>Bacillota</taxon>
        <taxon>Bacilli</taxon>
        <taxon>Lactobacillales</taxon>
        <taxon>Lactobacillaceae</taxon>
        <taxon>Ligilactobacillus</taxon>
    </lineage>
</organism>
<dbReference type="PANTHER" id="PTHR43798">
    <property type="entry name" value="MONOACYLGLYCEROL LIPASE"/>
    <property type="match status" value="1"/>
</dbReference>
<dbReference type="Gene3D" id="3.40.50.1820">
    <property type="entry name" value="alpha/beta hydrolase"/>
    <property type="match status" value="1"/>
</dbReference>
<sequence>MQVEIKRDGLILRGELTGTTQMQCDEIALLLHGFKGNIGSERTNLLYDVNQELNKAGLPTLRVNFNGCGTSDGKFEDMTVLNEIQDTIAMLEFIKKEIKPKKIYLVGHSQGGVVASMVAAMYPDIIEKLVLLAPAATLVDDAKKGICQGVSYDPKHIPDIVEVDGFRVGGAYFRVAQNLKIYETAKSYQRPTLLVHGLADTIVSCSASQKYAQVYQNATLHLIEGASHGLRGSGNQRQETLKLVREFLS</sequence>
<dbReference type="AlphaFoldDB" id="A0A0R1WR29"/>
<evidence type="ECO:0000313" key="2">
    <source>
        <dbReference type="EMBL" id="KRM19893.1"/>
    </source>
</evidence>